<dbReference type="EMBL" id="ML986502">
    <property type="protein sequence ID" value="KAF2274452.1"/>
    <property type="molecule type" value="Genomic_DNA"/>
</dbReference>
<dbReference type="InterPro" id="IPR056693">
    <property type="entry name" value="DUF7791"/>
</dbReference>
<proteinExistence type="predicted"/>
<feature type="domain" description="DUF7791" evidence="3">
    <location>
        <begin position="411"/>
        <end position="542"/>
    </location>
</feature>
<dbReference type="InterPro" id="IPR056884">
    <property type="entry name" value="NPHP3-like_N"/>
</dbReference>
<dbReference type="GeneID" id="54555930"/>
<evidence type="ECO:0000313" key="5">
    <source>
        <dbReference type="Proteomes" id="UP000800097"/>
    </source>
</evidence>
<evidence type="ECO:0000256" key="1">
    <source>
        <dbReference type="ARBA" id="ARBA00022737"/>
    </source>
</evidence>
<dbReference type="Pfam" id="PF24883">
    <property type="entry name" value="NPHP3_N"/>
    <property type="match status" value="1"/>
</dbReference>
<keyword evidence="1" id="KW-0677">Repeat</keyword>
<organism evidence="4 5">
    <name type="scientific">Westerdykella ornata</name>
    <dbReference type="NCBI Taxonomy" id="318751"/>
    <lineage>
        <taxon>Eukaryota</taxon>
        <taxon>Fungi</taxon>
        <taxon>Dikarya</taxon>
        <taxon>Ascomycota</taxon>
        <taxon>Pezizomycotina</taxon>
        <taxon>Dothideomycetes</taxon>
        <taxon>Pleosporomycetidae</taxon>
        <taxon>Pleosporales</taxon>
        <taxon>Sporormiaceae</taxon>
        <taxon>Westerdykella</taxon>
    </lineage>
</organism>
<dbReference type="InterPro" id="IPR027417">
    <property type="entry name" value="P-loop_NTPase"/>
</dbReference>
<dbReference type="RefSeq" id="XP_033651991.1">
    <property type="nucleotide sequence ID" value="XM_033802755.1"/>
</dbReference>
<dbReference type="PANTHER" id="PTHR10039">
    <property type="entry name" value="AMELOGENIN"/>
    <property type="match status" value="1"/>
</dbReference>
<name>A0A6A6JDE1_WESOR</name>
<gene>
    <name evidence="4" type="ORF">EI97DRAFT_502590</name>
</gene>
<dbReference type="Gene3D" id="3.40.50.300">
    <property type="entry name" value="P-loop containing nucleotide triphosphate hydrolases"/>
    <property type="match status" value="1"/>
</dbReference>
<dbReference type="AlphaFoldDB" id="A0A6A6JDE1"/>
<evidence type="ECO:0000259" key="2">
    <source>
        <dbReference type="Pfam" id="PF24883"/>
    </source>
</evidence>
<keyword evidence="5" id="KW-1185">Reference proteome</keyword>
<dbReference type="SUPFAM" id="SSF52540">
    <property type="entry name" value="P-loop containing nucleoside triphosphate hydrolases"/>
    <property type="match status" value="1"/>
</dbReference>
<accession>A0A6A6JDE1</accession>
<dbReference type="Pfam" id="PF25053">
    <property type="entry name" value="DUF7791"/>
    <property type="match status" value="1"/>
</dbReference>
<reference evidence="4" key="1">
    <citation type="journal article" date="2020" name="Stud. Mycol.">
        <title>101 Dothideomycetes genomes: a test case for predicting lifestyles and emergence of pathogens.</title>
        <authorList>
            <person name="Haridas S."/>
            <person name="Albert R."/>
            <person name="Binder M."/>
            <person name="Bloem J."/>
            <person name="Labutti K."/>
            <person name="Salamov A."/>
            <person name="Andreopoulos B."/>
            <person name="Baker S."/>
            <person name="Barry K."/>
            <person name="Bills G."/>
            <person name="Bluhm B."/>
            <person name="Cannon C."/>
            <person name="Castanera R."/>
            <person name="Culley D."/>
            <person name="Daum C."/>
            <person name="Ezra D."/>
            <person name="Gonzalez J."/>
            <person name="Henrissat B."/>
            <person name="Kuo A."/>
            <person name="Liang C."/>
            <person name="Lipzen A."/>
            <person name="Lutzoni F."/>
            <person name="Magnuson J."/>
            <person name="Mondo S."/>
            <person name="Nolan M."/>
            <person name="Ohm R."/>
            <person name="Pangilinan J."/>
            <person name="Park H.-J."/>
            <person name="Ramirez L."/>
            <person name="Alfaro M."/>
            <person name="Sun H."/>
            <person name="Tritt A."/>
            <person name="Yoshinaga Y."/>
            <person name="Zwiers L.-H."/>
            <person name="Turgeon B."/>
            <person name="Goodwin S."/>
            <person name="Spatafora J."/>
            <person name="Crous P."/>
            <person name="Grigoriev I."/>
        </authorList>
    </citation>
    <scope>NUCLEOTIDE SEQUENCE</scope>
    <source>
        <strain evidence="4">CBS 379.55</strain>
    </source>
</reference>
<evidence type="ECO:0000259" key="3">
    <source>
        <dbReference type="Pfam" id="PF25053"/>
    </source>
</evidence>
<dbReference type="OrthoDB" id="443402at2759"/>
<protein>
    <submittedName>
        <fullName evidence="4">Uncharacterized protein</fullName>
    </submittedName>
</protein>
<sequence>MHTLVSVREEVFSLQRRQSSKNEKLVTTVKETQSAVRHYLDQVSMLDREWKRQVLASLNETYSEKKRAGDSAQLPALNMKDNLETGDIESFSQRLLLELQFRGMDYRYEKISDAHAKTFEWIFRPPESPIWSNFVEWLTNNESLYWITGKPAAGKSTLLKFVYKDNRTQALLRKWAADKKLIVSSFYFWHAGATMQMSQEGFARTLLHSALQQAPDLLPAVFPNRLETYVLFGHKTAWAAPWTWKELVTAFRPLIKEAGKTMRLFFLVDGLDEFNGNHDELVELVQSFLDPNVKICVSSRPWNVFEDGFRQRPSLRVEDLTSQDIRHYVRARFLANPGFNQLHMLDPEFADRLIENVTQKSKGVFIWVSLVTDSLLEGLRDGERLTDLEERLDSLPQDLESLFWAVLSNLNPQQKARTSQILQILRSSLDPMTLLIMSFADEEDPELALRIPVATIPLRQATAQAEIMRRRLNGCCKGLIEASRGCTSYLPDAQIGYLHRTVKDYFDRPEVWIEFVAMTGPKFYPDVRLCNAQLAMFKISSSPLVCDSASRNRFLDKVATIIEYAVRAEKAGAGPQLSLLKDLDAAATKRVRAEGYSRHWSAGWMACEYNRDFVHLAVQCQLWSYVESALSEPLDPQIQRNITNLLFVAVHLYSLFKPTPTSDKDPSFERFKYVFKKNPHIGIIKLVLERGADPNMKFDNAIVNFGIQGSFSTWEVICMKTEQSNFDYTEIFGLFLQHGADPKVWLKIKGNRGCVSKLARRKRNEARLTRVVSIFGMKEYKS</sequence>
<dbReference type="PANTHER" id="PTHR10039:SF5">
    <property type="entry name" value="NACHT DOMAIN-CONTAINING PROTEIN"/>
    <property type="match status" value="1"/>
</dbReference>
<evidence type="ECO:0000313" key="4">
    <source>
        <dbReference type="EMBL" id="KAF2274452.1"/>
    </source>
</evidence>
<dbReference type="Proteomes" id="UP000800097">
    <property type="component" value="Unassembled WGS sequence"/>
</dbReference>
<feature type="domain" description="Nephrocystin 3-like N-terminal" evidence="2">
    <location>
        <begin position="118"/>
        <end position="300"/>
    </location>
</feature>